<dbReference type="KEGG" id="cars:E1B03_04035"/>
<evidence type="ECO:0000313" key="1">
    <source>
        <dbReference type="EMBL" id="QBM21635.1"/>
    </source>
</evidence>
<name>A0A4P6WJ52_9ENTR</name>
<dbReference type="EMBL" id="CP037864">
    <property type="protein sequence ID" value="QBM21635.1"/>
    <property type="molecule type" value="Genomic_DNA"/>
</dbReference>
<accession>A0A4P6WJ52</accession>
<gene>
    <name evidence="1" type="ORF">E1B03_04035</name>
</gene>
<organism evidence="1 2">
    <name type="scientific">Citrobacter arsenatis</name>
    <dbReference type="NCBI Taxonomy" id="2546350"/>
    <lineage>
        <taxon>Bacteria</taxon>
        <taxon>Pseudomonadati</taxon>
        <taxon>Pseudomonadota</taxon>
        <taxon>Gammaproteobacteria</taxon>
        <taxon>Enterobacterales</taxon>
        <taxon>Enterobacteriaceae</taxon>
        <taxon>Citrobacter</taxon>
    </lineage>
</organism>
<dbReference type="AlphaFoldDB" id="A0A4P6WJ52"/>
<dbReference type="Proteomes" id="UP000293850">
    <property type="component" value="Chromosome"/>
</dbReference>
<evidence type="ECO:0000313" key="2">
    <source>
        <dbReference type="Proteomes" id="UP000293850"/>
    </source>
</evidence>
<protein>
    <submittedName>
        <fullName evidence="1">Uncharacterized protein</fullName>
    </submittedName>
</protein>
<reference evidence="1 2" key="1">
    <citation type="submission" date="2019-03" db="EMBL/GenBank/DDBJ databases">
        <title>Complete genome sequence of an arsenate-respiring bacteria, Citrobacter sp. LY-1.</title>
        <authorList>
            <person name="Wang H."/>
            <person name="Liu Y."/>
            <person name="Li Q."/>
            <person name="Huang J."/>
        </authorList>
    </citation>
    <scope>NUCLEOTIDE SEQUENCE [LARGE SCALE GENOMIC DNA]</scope>
    <source>
        <strain evidence="1 2">LY-1</strain>
    </source>
</reference>
<proteinExistence type="predicted"/>
<sequence length="90" mass="10268">MRYPFSRLAVLHGFFQDLKFHRLLTQKALKLPDLLQSSSKFRSGNDFPYGRNGDKAAFLVLLLPHKQQAWLNTVQAGTWETFMPAPSFAG</sequence>
<keyword evidence="2" id="KW-1185">Reference proteome</keyword>